<dbReference type="Gene3D" id="1.25.40.20">
    <property type="entry name" value="Ankyrin repeat-containing domain"/>
    <property type="match status" value="1"/>
</dbReference>
<keyword evidence="4" id="KW-1185">Reference proteome</keyword>
<accession>A0A8H3VH07</accession>
<organism evidence="2 3">
    <name type="scientific">Venturia inaequalis</name>
    <name type="common">Apple scab fungus</name>
    <dbReference type="NCBI Taxonomy" id="5025"/>
    <lineage>
        <taxon>Eukaryota</taxon>
        <taxon>Fungi</taxon>
        <taxon>Dikarya</taxon>
        <taxon>Ascomycota</taxon>
        <taxon>Pezizomycotina</taxon>
        <taxon>Dothideomycetes</taxon>
        <taxon>Pleosporomycetidae</taxon>
        <taxon>Venturiales</taxon>
        <taxon>Venturiaceae</taxon>
        <taxon>Venturia</taxon>
    </lineage>
</organism>
<reference evidence="2 3" key="1">
    <citation type="submission" date="2018-12" db="EMBL/GenBank/DDBJ databases">
        <title>Venturia inaequalis Genome Resource.</title>
        <authorList>
            <person name="Lichtner F.J."/>
        </authorList>
    </citation>
    <scope>NUCLEOTIDE SEQUENCE [LARGE SCALE GENOMIC DNA]</scope>
    <source>
        <strain evidence="2 3">120213</strain>
        <strain evidence="1 4">DMI_063113</strain>
    </source>
</reference>
<comment type="caution">
    <text evidence="2">The sequence shown here is derived from an EMBL/GenBank/DDBJ whole genome shotgun (WGS) entry which is preliminary data.</text>
</comment>
<evidence type="ECO:0000313" key="1">
    <source>
        <dbReference type="EMBL" id="KAE9980947.1"/>
    </source>
</evidence>
<gene>
    <name evidence="1" type="ORF">EG327_006399</name>
    <name evidence="2" type="ORF">EG328_004587</name>
</gene>
<dbReference type="AlphaFoldDB" id="A0A8H3VH07"/>
<dbReference type="EMBL" id="WNWS01000025">
    <property type="protein sequence ID" value="KAE9986868.1"/>
    <property type="molecule type" value="Genomic_DNA"/>
</dbReference>
<evidence type="ECO:0000313" key="2">
    <source>
        <dbReference type="EMBL" id="KAE9986868.1"/>
    </source>
</evidence>
<name>A0A8H3VH07_VENIN</name>
<evidence type="ECO:0000313" key="4">
    <source>
        <dbReference type="Proteomes" id="UP000490939"/>
    </source>
</evidence>
<dbReference type="Proteomes" id="UP000447873">
    <property type="component" value="Unassembled WGS sequence"/>
</dbReference>
<evidence type="ECO:0000313" key="3">
    <source>
        <dbReference type="Proteomes" id="UP000447873"/>
    </source>
</evidence>
<protein>
    <submittedName>
        <fullName evidence="2">Uncharacterized protein</fullName>
    </submittedName>
</protein>
<proteinExistence type="predicted"/>
<dbReference type="Proteomes" id="UP000490939">
    <property type="component" value="Unassembled WGS sequence"/>
</dbReference>
<dbReference type="EMBL" id="WNWR01000375">
    <property type="protein sequence ID" value="KAE9980947.1"/>
    <property type="molecule type" value="Genomic_DNA"/>
</dbReference>
<dbReference type="InterPro" id="IPR036770">
    <property type="entry name" value="Ankyrin_rpt-contain_sf"/>
</dbReference>
<sequence length="115" mass="13041">MDERAKWWAKIAALLVECFLESRRAPDVKDASKHGRVLDLTSHRGHVKVVEFLLPKGAADTENRYSEQAVRAIKCHRLEIISILLEHETITSSKYGSYIDGPRKAVIITAELEEN</sequence>